<dbReference type="PANTHER" id="PTHR30038:SF0">
    <property type="entry name" value="TUNGSTEN-CONTAINING ALDEHYDE FERREDOXIN OXIDOREDUCTASE"/>
    <property type="match status" value="1"/>
</dbReference>
<evidence type="ECO:0000256" key="3">
    <source>
        <dbReference type="ARBA" id="ARBA00022485"/>
    </source>
</evidence>
<dbReference type="Pfam" id="PF01314">
    <property type="entry name" value="AFOR_C"/>
    <property type="match status" value="1"/>
</dbReference>
<dbReference type="PATRIC" id="fig|84022.5.peg.1052"/>
<dbReference type="Gene3D" id="1.10.569.10">
    <property type="entry name" value="Aldehyde Ferredoxin Oxidoreductase Protein, subunit A, domain 2"/>
    <property type="match status" value="1"/>
</dbReference>
<dbReference type="GO" id="GO:0051539">
    <property type="term" value="F:4 iron, 4 sulfur cluster binding"/>
    <property type="evidence" value="ECO:0007669"/>
    <property type="project" value="UniProtKB-KW"/>
</dbReference>
<gene>
    <name evidence="9" type="primary">aor5</name>
    <name evidence="9" type="ORF">CACET_c38030</name>
</gene>
<keyword evidence="4" id="KW-0479">Metal-binding</keyword>
<comment type="cofactor">
    <cofactor evidence="8">
        <name>tungstopterin</name>
        <dbReference type="ChEBI" id="CHEBI:30402"/>
    </cofactor>
</comment>
<dbReference type="STRING" id="84022.CACET_c38030"/>
<name>A0A0D8IAK9_9CLOT</name>
<dbReference type="GO" id="GO:0046872">
    <property type="term" value="F:metal ion binding"/>
    <property type="evidence" value="ECO:0007669"/>
    <property type="project" value="UniProtKB-KW"/>
</dbReference>
<keyword evidence="3" id="KW-0004">4Fe-4S</keyword>
<evidence type="ECO:0000313" key="10">
    <source>
        <dbReference type="Proteomes" id="UP000035704"/>
    </source>
</evidence>
<dbReference type="GO" id="GO:0033726">
    <property type="term" value="F:aldehyde ferredoxin oxidoreductase activity"/>
    <property type="evidence" value="ECO:0007669"/>
    <property type="project" value="UniProtKB-EC"/>
</dbReference>
<evidence type="ECO:0000313" key="9">
    <source>
        <dbReference type="EMBL" id="AKL97231.1"/>
    </source>
</evidence>
<dbReference type="SMART" id="SM00790">
    <property type="entry name" value="AFOR_N"/>
    <property type="match status" value="1"/>
</dbReference>
<dbReference type="KEGG" id="cace:CACET_c38030"/>
<dbReference type="AlphaFoldDB" id="A0A0D8IAK9"/>
<comment type="cofactor">
    <cofactor evidence="1">
        <name>[4Fe-4S] cluster</name>
        <dbReference type="ChEBI" id="CHEBI:49883"/>
    </cofactor>
</comment>
<dbReference type="EMBL" id="CP009687">
    <property type="protein sequence ID" value="AKL97231.1"/>
    <property type="molecule type" value="Genomic_DNA"/>
</dbReference>
<dbReference type="OrthoDB" id="9763894at2"/>
<evidence type="ECO:0000256" key="1">
    <source>
        <dbReference type="ARBA" id="ARBA00001966"/>
    </source>
</evidence>
<dbReference type="InterPro" id="IPR013984">
    <property type="entry name" value="Ald_Fedxn_OxRdtase_dom2"/>
</dbReference>
<comment type="similarity">
    <text evidence="2">Belongs to the AOR/FOR family.</text>
</comment>
<keyword evidence="5 9" id="KW-0560">Oxidoreductase</keyword>
<dbReference type="InterPro" id="IPR051919">
    <property type="entry name" value="W-dependent_AOR"/>
</dbReference>
<dbReference type="SUPFAM" id="SSF48310">
    <property type="entry name" value="Aldehyde ferredoxin oxidoreductase, C-terminal domains"/>
    <property type="match status" value="1"/>
</dbReference>
<protein>
    <submittedName>
        <fullName evidence="9">Tungsten-containing aldehyde ferredoxin oxidoreductase Aor</fullName>
        <ecNumber evidence="9">1.2.7.5</ecNumber>
    </submittedName>
</protein>
<evidence type="ECO:0000256" key="2">
    <source>
        <dbReference type="ARBA" id="ARBA00011032"/>
    </source>
</evidence>
<evidence type="ECO:0000256" key="5">
    <source>
        <dbReference type="ARBA" id="ARBA00023002"/>
    </source>
</evidence>
<evidence type="ECO:0000256" key="7">
    <source>
        <dbReference type="ARBA" id="ARBA00023014"/>
    </source>
</evidence>
<evidence type="ECO:0000256" key="4">
    <source>
        <dbReference type="ARBA" id="ARBA00022723"/>
    </source>
</evidence>
<dbReference type="PANTHER" id="PTHR30038">
    <property type="entry name" value="ALDEHYDE FERREDOXIN OXIDOREDUCTASE"/>
    <property type="match status" value="1"/>
</dbReference>
<organism evidence="9 10">
    <name type="scientific">Clostridium aceticum</name>
    <dbReference type="NCBI Taxonomy" id="84022"/>
    <lineage>
        <taxon>Bacteria</taxon>
        <taxon>Bacillati</taxon>
        <taxon>Bacillota</taxon>
        <taxon>Clostridia</taxon>
        <taxon>Eubacteriales</taxon>
        <taxon>Clostridiaceae</taxon>
        <taxon>Clostridium</taxon>
    </lineage>
</organism>
<proteinExistence type="inferred from homology"/>
<dbReference type="RefSeq" id="WP_044825567.1">
    <property type="nucleotide sequence ID" value="NZ_CP009687.1"/>
</dbReference>
<accession>A0A0D8IAK9</accession>
<dbReference type="InterPro" id="IPR013985">
    <property type="entry name" value="Ald_Fedxn_OxRdtase_dom3"/>
</dbReference>
<evidence type="ECO:0000256" key="6">
    <source>
        <dbReference type="ARBA" id="ARBA00023004"/>
    </source>
</evidence>
<dbReference type="SUPFAM" id="SSF56228">
    <property type="entry name" value="Aldehyde ferredoxin oxidoreductase, N-terminal domain"/>
    <property type="match status" value="1"/>
</dbReference>
<dbReference type="Pfam" id="PF02730">
    <property type="entry name" value="AFOR_N"/>
    <property type="match status" value="1"/>
</dbReference>
<dbReference type="Gene3D" id="1.10.599.10">
    <property type="entry name" value="Aldehyde Ferredoxin Oxidoreductase Protein, subunit A, domain 3"/>
    <property type="match status" value="1"/>
</dbReference>
<dbReference type="GO" id="GO:0009055">
    <property type="term" value="F:electron transfer activity"/>
    <property type="evidence" value="ECO:0007669"/>
    <property type="project" value="InterPro"/>
</dbReference>
<keyword evidence="6" id="KW-0408">Iron</keyword>
<evidence type="ECO:0000256" key="8">
    <source>
        <dbReference type="ARBA" id="ARBA00049934"/>
    </source>
</evidence>
<dbReference type="Gene3D" id="3.60.9.10">
    <property type="entry name" value="Aldehyde ferredoxin oxidoreductase, N-terminal domain"/>
    <property type="match status" value="1"/>
</dbReference>
<keyword evidence="7" id="KW-0411">Iron-sulfur</keyword>
<dbReference type="InterPro" id="IPR036503">
    <property type="entry name" value="Ald_Fedxn_OxRdtase_N_sf"/>
</dbReference>
<dbReference type="InterPro" id="IPR013983">
    <property type="entry name" value="Ald_Fedxn_OxRdtase_N"/>
</dbReference>
<dbReference type="Proteomes" id="UP000035704">
    <property type="component" value="Chromosome"/>
</dbReference>
<dbReference type="InterPro" id="IPR036021">
    <property type="entry name" value="Tungsten_al_ferr_oxy-like_C"/>
</dbReference>
<reference evidence="9 10" key="1">
    <citation type="submission" date="2014-10" db="EMBL/GenBank/DDBJ databases">
        <title>Genome sequence of Clostridium aceticum DSM 1496.</title>
        <authorList>
            <person name="Poehlein A."/>
            <person name="Schiel-Bengelsdorf B."/>
            <person name="Gottschalk G."/>
            <person name="Duerre P."/>
            <person name="Daniel R."/>
        </authorList>
    </citation>
    <scope>NUCLEOTIDE SEQUENCE [LARGE SCALE GENOMIC DNA]</scope>
    <source>
        <strain evidence="9 10">DSM 1496</strain>
    </source>
</reference>
<dbReference type="EC" id="1.2.7.5" evidence="9"/>
<sequence length="639" mass="70392">MNLFPEAKILDVDLSTGTITTKTLPGEIYRLYPGGSALGLYLALQEIKPGIDPLSPENMLVFSVSALTALPISGISRLNVTAKSPLTGTMGDSQAGGFFPVHFKANGWDAVMFRGKSDKPVYLYINGDQAELKDASKAWGKVTGEAEDVIREEIGDKDIEIAQIGPAGENLVKYACIINMCNRANGRNGMGAVMGSKNLKAVVVKKGKAMKAYDSEKFQELAKSVKERLEENEAVAGLGKYGTDGDLEGFHEEGFLPTNNWTTGHFPEGAKNITGSTMYDTILKERDTCYACAVRCKRVVEIPGVVDPLYGGPEYETCATFGSYCGVTSLETVSLANQLCNMYGLDTISCGATISFAMECYEKGLITDKDTDGLVLKFGNNEVVPAIVEKIAKREGFGDLLAEGSYRAAQKIGEEAIPFSMSVKGQELPAHMPQFKPAVGLIYAVNPFGADHQSSEHDVFLVMPEDSRERQRLAQLGVWKGYDNPFVIDEEKVRFALDSQKYFSVLDTLCLCQFVWGPSWELYGPDDMVNLCKYGLGWDTSIYELMMVGERRINMMRYFNAREGFTKEDDQLPQRIFEPFKDGPSKGVCVDKKAFEEAKELYYALAGWDQEKGNPTDTVLKKLSLGWLLEKKEGKNSVN</sequence>
<dbReference type="InterPro" id="IPR001203">
    <property type="entry name" value="OxRdtase_Ald_Fedxn_C"/>
</dbReference>
<keyword evidence="10" id="KW-1185">Reference proteome</keyword>